<evidence type="ECO:0000313" key="2">
    <source>
        <dbReference type="EMBL" id="MVO84161.1"/>
    </source>
</evidence>
<dbReference type="Proteomes" id="UP000483802">
    <property type="component" value="Unassembled WGS sequence"/>
</dbReference>
<evidence type="ECO:0000256" key="1">
    <source>
        <dbReference type="SAM" id="MobiDB-lite"/>
    </source>
</evidence>
<organism evidence="2 3">
    <name type="scientific">Streptomyces typhae</name>
    <dbReference type="NCBI Taxonomy" id="2681492"/>
    <lineage>
        <taxon>Bacteria</taxon>
        <taxon>Bacillati</taxon>
        <taxon>Actinomycetota</taxon>
        <taxon>Actinomycetes</taxon>
        <taxon>Kitasatosporales</taxon>
        <taxon>Streptomycetaceae</taxon>
        <taxon>Streptomyces</taxon>
    </lineage>
</organism>
<dbReference type="RefSeq" id="WP_157164423.1">
    <property type="nucleotide sequence ID" value="NZ_WPNZ01000002.1"/>
</dbReference>
<accession>A0A6L6WVY7</accession>
<comment type="caution">
    <text evidence="2">The sequence shown here is derived from an EMBL/GenBank/DDBJ whole genome shotgun (WGS) entry which is preliminary data.</text>
</comment>
<reference evidence="2 3" key="1">
    <citation type="submission" date="2019-11" db="EMBL/GenBank/DDBJ databases">
        <title>Streptomyces typhae sp. nov., a novel endophytic actinomycete isolated from the root of cattail pollen (Typha angustifolia L.).</title>
        <authorList>
            <person name="Peng C."/>
        </authorList>
    </citation>
    <scope>NUCLEOTIDE SEQUENCE [LARGE SCALE GENOMIC DNA]</scope>
    <source>
        <strain evidence="3">p1417</strain>
    </source>
</reference>
<feature type="region of interest" description="Disordered" evidence="1">
    <location>
        <begin position="1"/>
        <end position="29"/>
    </location>
</feature>
<name>A0A6L6WVY7_9ACTN</name>
<protein>
    <submittedName>
        <fullName evidence="2">Uncharacterized protein</fullName>
    </submittedName>
</protein>
<dbReference type="EMBL" id="WPNZ01000002">
    <property type="protein sequence ID" value="MVO84161.1"/>
    <property type="molecule type" value="Genomic_DNA"/>
</dbReference>
<dbReference type="AlphaFoldDB" id="A0A6L6WVY7"/>
<sequence>MDRNQRRARAIGMRKTNPLPHLRTTPASPGTVYFIESRPHPHAPWERASSSTATWEEKPEALRRLTARRETQPSWEHRLMERITTVTEQPAAEK</sequence>
<keyword evidence="3" id="KW-1185">Reference proteome</keyword>
<evidence type="ECO:0000313" key="3">
    <source>
        <dbReference type="Proteomes" id="UP000483802"/>
    </source>
</evidence>
<gene>
    <name evidence="2" type="ORF">GPA10_05090</name>
</gene>
<proteinExistence type="predicted"/>